<organism evidence="1 2">
    <name type="scientific">Winogradskyella luteola</name>
    <dbReference type="NCBI Taxonomy" id="2828330"/>
    <lineage>
        <taxon>Bacteria</taxon>
        <taxon>Pseudomonadati</taxon>
        <taxon>Bacteroidota</taxon>
        <taxon>Flavobacteriia</taxon>
        <taxon>Flavobacteriales</taxon>
        <taxon>Flavobacteriaceae</taxon>
        <taxon>Winogradskyella</taxon>
    </lineage>
</organism>
<accession>A0A9X1F8G9</accession>
<dbReference type="Pfam" id="PF07661">
    <property type="entry name" value="MORN_2"/>
    <property type="match status" value="2"/>
</dbReference>
<dbReference type="RefSeq" id="WP_218545574.1">
    <property type="nucleotide sequence ID" value="NZ_JAGSPD010000005.1"/>
</dbReference>
<sequence>MVGRAVNMMEVNTKRQFNIKLLWCSALLIVFSLYCSCNFSKDNTKDDSFIFIGRNAYTTNSYDGMEYYRLNETKEFMDGYYVVGNEVSKWEEFEVKKGLLNGDYIVFHPNGEIFSKTQYRNGKRNGVELNYSTVGVLIKKSTYKNDILVGSQYGYFDNGKILSESKYDEEGKRLETLNYNLLGHIISQSFIKDGRTITQRITGGKVFSEHVKSNYDAYETFKFFNEDGSTKLYLRQLEQNDTMYILELNDEGEEIKRVDLKTNPQEAMKYFNLFQENLNP</sequence>
<evidence type="ECO:0000313" key="2">
    <source>
        <dbReference type="Proteomes" id="UP001138894"/>
    </source>
</evidence>
<dbReference type="AlphaFoldDB" id="A0A9X1F8G9"/>
<keyword evidence="2" id="KW-1185">Reference proteome</keyword>
<dbReference type="InterPro" id="IPR011652">
    <property type="entry name" value="MORN_2"/>
</dbReference>
<protein>
    <recommendedName>
        <fullName evidence="3">MORN repeat variant</fullName>
    </recommendedName>
</protein>
<proteinExistence type="predicted"/>
<comment type="caution">
    <text evidence="1">The sequence shown here is derived from an EMBL/GenBank/DDBJ whole genome shotgun (WGS) entry which is preliminary data.</text>
</comment>
<dbReference type="EMBL" id="JAGSPD010000005">
    <property type="protein sequence ID" value="MBV7269031.1"/>
    <property type="molecule type" value="Genomic_DNA"/>
</dbReference>
<name>A0A9X1F8G9_9FLAO</name>
<reference evidence="1" key="1">
    <citation type="submission" date="2021-04" db="EMBL/GenBank/DDBJ databases">
        <authorList>
            <person name="Pira H."/>
            <person name="Risdian C."/>
            <person name="Wink J."/>
        </authorList>
    </citation>
    <scope>NUCLEOTIDE SEQUENCE</scope>
    <source>
        <strain evidence="1">WHY3</strain>
    </source>
</reference>
<evidence type="ECO:0000313" key="1">
    <source>
        <dbReference type="EMBL" id="MBV7269031.1"/>
    </source>
</evidence>
<evidence type="ECO:0008006" key="3">
    <source>
        <dbReference type="Google" id="ProtNLM"/>
    </source>
</evidence>
<gene>
    <name evidence="1" type="ORF">KCG49_07515</name>
</gene>
<dbReference type="Proteomes" id="UP001138894">
    <property type="component" value="Unassembled WGS sequence"/>
</dbReference>